<dbReference type="InterPro" id="IPR051782">
    <property type="entry name" value="ABC_Transporter_VariousFunc"/>
</dbReference>
<evidence type="ECO:0000256" key="1">
    <source>
        <dbReference type="ARBA" id="ARBA00022448"/>
    </source>
</evidence>
<dbReference type="InterPro" id="IPR027417">
    <property type="entry name" value="P-loop_NTPase"/>
</dbReference>
<dbReference type="Gene3D" id="3.40.50.300">
    <property type="entry name" value="P-loop containing nucleotide triphosphate hydrolases"/>
    <property type="match status" value="1"/>
</dbReference>
<gene>
    <name evidence="5" type="primary">ecsA_1</name>
    <name evidence="5" type="ORF">NCTC13028_00524</name>
</gene>
<dbReference type="PANTHER" id="PTHR42939">
    <property type="entry name" value="ABC TRANSPORTER ATP-BINDING PROTEIN ALBC-RELATED"/>
    <property type="match status" value="1"/>
</dbReference>
<dbReference type="RefSeq" id="WP_111921175.1">
    <property type="nucleotide sequence ID" value="NZ_UAWC01000001.1"/>
</dbReference>
<evidence type="ECO:0000259" key="4">
    <source>
        <dbReference type="PROSITE" id="PS50893"/>
    </source>
</evidence>
<dbReference type="InterPro" id="IPR003439">
    <property type="entry name" value="ABC_transporter-like_ATP-bd"/>
</dbReference>
<dbReference type="Pfam" id="PF00005">
    <property type="entry name" value="ABC_tran"/>
    <property type="match status" value="1"/>
</dbReference>
<dbReference type="Proteomes" id="UP000250223">
    <property type="component" value="Unassembled WGS sequence"/>
</dbReference>
<dbReference type="AlphaFoldDB" id="A0A2X2Y6H9"/>
<evidence type="ECO:0000313" key="6">
    <source>
        <dbReference type="Proteomes" id="UP000250223"/>
    </source>
</evidence>
<dbReference type="PANTHER" id="PTHR42939:SF3">
    <property type="entry name" value="ABC TRANSPORTER ATP-BINDING COMPONENT"/>
    <property type="match status" value="1"/>
</dbReference>
<accession>A0A2X2Y6H9</accession>
<evidence type="ECO:0000256" key="3">
    <source>
        <dbReference type="ARBA" id="ARBA00022840"/>
    </source>
</evidence>
<keyword evidence="2" id="KW-0547">Nucleotide-binding</keyword>
<dbReference type="EMBL" id="UAWC01000001">
    <property type="protein sequence ID" value="SQB33529.1"/>
    <property type="molecule type" value="Genomic_DNA"/>
</dbReference>
<dbReference type="SUPFAM" id="SSF52540">
    <property type="entry name" value="P-loop containing nucleoside triphosphate hydrolases"/>
    <property type="match status" value="1"/>
</dbReference>
<dbReference type="SMART" id="SM00382">
    <property type="entry name" value="AAA"/>
    <property type="match status" value="1"/>
</dbReference>
<dbReference type="PROSITE" id="PS50893">
    <property type="entry name" value="ABC_TRANSPORTER_2"/>
    <property type="match status" value="1"/>
</dbReference>
<evidence type="ECO:0000313" key="5">
    <source>
        <dbReference type="EMBL" id="SQB33529.1"/>
    </source>
</evidence>
<evidence type="ECO:0000256" key="2">
    <source>
        <dbReference type="ARBA" id="ARBA00022741"/>
    </source>
</evidence>
<protein>
    <submittedName>
        <fullName evidence="5">ABC transporter ATP-binding protein</fullName>
    </submittedName>
</protein>
<keyword evidence="3 5" id="KW-0067">ATP-binding</keyword>
<dbReference type="InterPro" id="IPR003593">
    <property type="entry name" value="AAA+_ATPase"/>
</dbReference>
<name>A0A2X2Y6H9_CLOCO</name>
<feature type="domain" description="ABC transporter" evidence="4">
    <location>
        <begin position="2"/>
        <end position="230"/>
    </location>
</feature>
<dbReference type="GO" id="GO:0005524">
    <property type="term" value="F:ATP binding"/>
    <property type="evidence" value="ECO:0007669"/>
    <property type="project" value="UniProtKB-KW"/>
</dbReference>
<keyword evidence="1" id="KW-0813">Transport</keyword>
<sequence>MEDILTVSEVSKSFSNFHLDKASFSIKENCITGFLGKNGAGKTTLIKIILDLIKKDGGKITFFSGKFKNDSEAIKNRIGVVLDDGFYYDTLTLNEMKNLIASSYKYWDDKKYKKFLDRFGLNPKQSISTLSKGMKLKYSLALALSHEADLLIMDEPTSGLDPKIRKELMEILLEFVEEKGKSAFFSTHITSDLERCADEIIIINNGKIVKQSSKDDLIDSYRIVKGTLKDLESIKKEKINMLHKTNYGFTGITSDFQKIKIENPNIVIERATLEDIFLSIVEEG</sequence>
<organism evidence="5 6">
    <name type="scientific">Clostridium cochlearium</name>
    <dbReference type="NCBI Taxonomy" id="1494"/>
    <lineage>
        <taxon>Bacteria</taxon>
        <taxon>Bacillati</taxon>
        <taxon>Bacillota</taxon>
        <taxon>Clostridia</taxon>
        <taxon>Eubacteriales</taxon>
        <taxon>Clostridiaceae</taxon>
        <taxon>Clostridium</taxon>
    </lineage>
</organism>
<reference evidence="5 6" key="1">
    <citation type="submission" date="2018-06" db="EMBL/GenBank/DDBJ databases">
        <authorList>
            <consortium name="Pathogen Informatics"/>
            <person name="Doyle S."/>
        </authorList>
    </citation>
    <scope>NUCLEOTIDE SEQUENCE [LARGE SCALE GENOMIC DNA]</scope>
    <source>
        <strain evidence="5 6">NCTC13028</strain>
    </source>
</reference>
<proteinExistence type="predicted"/>
<dbReference type="GO" id="GO:0016887">
    <property type="term" value="F:ATP hydrolysis activity"/>
    <property type="evidence" value="ECO:0007669"/>
    <property type="project" value="InterPro"/>
</dbReference>
<dbReference type="CDD" id="cd03230">
    <property type="entry name" value="ABC_DR_subfamily_A"/>
    <property type="match status" value="1"/>
</dbReference>